<dbReference type="PROSITE" id="PS50297">
    <property type="entry name" value="ANK_REP_REGION"/>
    <property type="match status" value="4"/>
</dbReference>
<evidence type="ECO:0000313" key="3">
    <source>
        <dbReference type="EnsemblMetazoa" id="RPRC004133-PA"/>
    </source>
</evidence>
<dbReference type="STRING" id="13249.T1HJB0"/>
<dbReference type="GO" id="GO:0004842">
    <property type="term" value="F:ubiquitin-protein transferase activity"/>
    <property type="evidence" value="ECO:0007669"/>
    <property type="project" value="TreeGrafter"/>
</dbReference>
<dbReference type="SUPFAM" id="SSF48403">
    <property type="entry name" value="Ankyrin repeat"/>
    <property type="match status" value="1"/>
</dbReference>
<dbReference type="PROSITE" id="PS50088">
    <property type="entry name" value="ANK_REPEAT"/>
    <property type="match status" value="4"/>
</dbReference>
<keyword evidence="2" id="KW-0040">ANK repeat</keyword>
<dbReference type="PANTHER" id="PTHR24171">
    <property type="entry name" value="ANKYRIN REPEAT DOMAIN-CONTAINING PROTEIN 39-RELATED"/>
    <property type="match status" value="1"/>
</dbReference>
<dbReference type="EnsemblMetazoa" id="RPRC004133-RA">
    <property type="protein sequence ID" value="RPRC004133-PA"/>
    <property type="gene ID" value="RPRC004133"/>
</dbReference>
<dbReference type="VEuPathDB" id="VectorBase:RPRC004133"/>
<dbReference type="InParanoid" id="T1HJB0"/>
<dbReference type="Gene3D" id="1.25.40.20">
    <property type="entry name" value="Ankyrin repeat-containing domain"/>
    <property type="match status" value="2"/>
</dbReference>
<evidence type="ECO:0000313" key="4">
    <source>
        <dbReference type="Proteomes" id="UP000015103"/>
    </source>
</evidence>
<organism evidence="3 4">
    <name type="scientific">Rhodnius prolixus</name>
    <name type="common">Triatomid bug</name>
    <dbReference type="NCBI Taxonomy" id="13249"/>
    <lineage>
        <taxon>Eukaryota</taxon>
        <taxon>Metazoa</taxon>
        <taxon>Ecdysozoa</taxon>
        <taxon>Arthropoda</taxon>
        <taxon>Hexapoda</taxon>
        <taxon>Insecta</taxon>
        <taxon>Pterygota</taxon>
        <taxon>Neoptera</taxon>
        <taxon>Paraneoptera</taxon>
        <taxon>Hemiptera</taxon>
        <taxon>Heteroptera</taxon>
        <taxon>Panheteroptera</taxon>
        <taxon>Cimicomorpha</taxon>
        <taxon>Reduviidae</taxon>
        <taxon>Triatominae</taxon>
        <taxon>Rhodnius</taxon>
    </lineage>
</organism>
<proteinExistence type="predicted"/>
<dbReference type="eggNOG" id="KOG4177">
    <property type="taxonomic scope" value="Eukaryota"/>
</dbReference>
<reference evidence="3" key="1">
    <citation type="submission" date="2015-05" db="UniProtKB">
        <authorList>
            <consortium name="EnsemblMetazoa"/>
        </authorList>
    </citation>
    <scope>IDENTIFICATION</scope>
</reference>
<protein>
    <submittedName>
        <fullName evidence="3">ANK_REP_REGION domain-containing protein</fullName>
    </submittedName>
</protein>
<dbReference type="SMART" id="SM00248">
    <property type="entry name" value="ANK"/>
    <property type="match status" value="4"/>
</dbReference>
<dbReference type="Proteomes" id="UP000015103">
    <property type="component" value="Unassembled WGS sequence"/>
</dbReference>
<dbReference type="GO" id="GO:0085020">
    <property type="term" value="P:protein K6-linked ubiquitination"/>
    <property type="evidence" value="ECO:0007669"/>
    <property type="project" value="TreeGrafter"/>
</dbReference>
<keyword evidence="4" id="KW-1185">Reference proteome</keyword>
<name>T1HJB0_RHOPR</name>
<keyword evidence="1" id="KW-0677">Repeat</keyword>
<dbReference type="GO" id="GO:0070531">
    <property type="term" value="C:BRCA1-A complex"/>
    <property type="evidence" value="ECO:0007669"/>
    <property type="project" value="TreeGrafter"/>
</dbReference>
<dbReference type="Pfam" id="PF13857">
    <property type="entry name" value="Ank_5"/>
    <property type="match status" value="1"/>
</dbReference>
<evidence type="ECO:0000256" key="2">
    <source>
        <dbReference type="ARBA" id="ARBA00023043"/>
    </source>
</evidence>
<dbReference type="InterPro" id="IPR036770">
    <property type="entry name" value="Ankyrin_rpt-contain_sf"/>
</dbReference>
<dbReference type="Pfam" id="PF12796">
    <property type="entry name" value="Ank_2"/>
    <property type="match status" value="1"/>
</dbReference>
<dbReference type="EMBL" id="ACPB03046469">
    <property type="status" value="NOT_ANNOTATED_CDS"/>
    <property type="molecule type" value="Genomic_DNA"/>
</dbReference>
<dbReference type="GO" id="GO:0031436">
    <property type="term" value="C:BRCA1-BARD1 complex"/>
    <property type="evidence" value="ECO:0007669"/>
    <property type="project" value="TreeGrafter"/>
</dbReference>
<dbReference type="HOGENOM" id="CLU_000134_18_1_1"/>
<dbReference type="OMA" id="QGHASHI"/>
<evidence type="ECO:0000256" key="1">
    <source>
        <dbReference type="ARBA" id="ARBA00022737"/>
    </source>
</evidence>
<dbReference type="InterPro" id="IPR002110">
    <property type="entry name" value="Ankyrin_rpt"/>
</dbReference>
<dbReference type="PANTHER" id="PTHR24171:SF9">
    <property type="entry name" value="ANKYRIN REPEAT DOMAIN-CONTAINING PROTEIN 39"/>
    <property type="match status" value="1"/>
</dbReference>
<dbReference type="AlphaFoldDB" id="T1HJB0"/>
<dbReference type="PRINTS" id="PR01415">
    <property type="entry name" value="ANKYRIN"/>
</dbReference>
<accession>T1HJB0</accession>
<sequence>MAASKGDIQAVQRLLKNGADANDRDIDGRTPLHYAVSNGQMDIVNILLENGADVAQVTNKGNTPLHTATSKCFKEIVEVLLQQISRDKLNGFVNAKITSSGTTSLHVAAKAGSLEIVKSLLKHGATYNIENKEGKMPIDLSKDKNINNLLELVEEFVWRCKKR</sequence>